<gene>
    <name evidence="7" type="primary">fusA</name>
    <name evidence="7" type="ORF">Z968_09505</name>
</gene>
<evidence type="ECO:0000313" key="7">
    <source>
        <dbReference type="EMBL" id="KGM95305.1"/>
    </source>
</evidence>
<dbReference type="SUPFAM" id="SSF50447">
    <property type="entry name" value="Translation proteins"/>
    <property type="match status" value="1"/>
</dbReference>
<dbReference type="Pfam" id="PF00679">
    <property type="entry name" value="EFG_C"/>
    <property type="match status" value="1"/>
</dbReference>
<dbReference type="Pfam" id="PF03764">
    <property type="entry name" value="EFG_IV"/>
    <property type="match status" value="1"/>
</dbReference>
<dbReference type="EMBL" id="JENJ01000043">
    <property type="protein sequence ID" value="KGM95305.1"/>
    <property type="molecule type" value="Genomic_DNA"/>
</dbReference>
<dbReference type="NCBIfam" id="TIGR00484">
    <property type="entry name" value="EF-G"/>
    <property type="match status" value="1"/>
</dbReference>
<dbReference type="SUPFAM" id="SSF54211">
    <property type="entry name" value="Ribosomal protein S5 domain 2-like"/>
    <property type="match status" value="1"/>
</dbReference>
<evidence type="ECO:0000256" key="2">
    <source>
        <dbReference type="ARBA" id="ARBA00017872"/>
    </source>
</evidence>
<dbReference type="InterPro" id="IPR014721">
    <property type="entry name" value="Ribsml_uS5_D2-typ_fold_subgr"/>
</dbReference>
<dbReference type="InterPro" id="IPR035649">
    <property type="entry name" value="EFG_V"/>
</dbReference>
<dbReference type="RefSeq" id="WP_039255810.1">
    <property type="nucleotide sequence ID" value="NZ_JENJ01000043.1"/>
</dbReference>
<dbReference type="Pfam" id="PF00009">
    <property type="entry name" value="GTP_EFTU"/>
    <property type="match status" value="1"/>
</dbReference>
<protein>
    <recommendedName>
        <fullName evidence="2 5">Elongation factor G</fullName>
    </recommendedName>
</protein>
<dbReference type="Gene3D" id="3.30.230.10">
    <property type="match status" value="1"/>
</dbReference>
<dbReference type="OrthoDB" id="9804431at2"/>
<organism evidence="7 8">
    <name type="scientific">Clostridium novyi A str. 4552</name>
    <dbReference type="NCBI Taxonomy" id="1444289"/>
    <lineage>
        <taxon>Bacteria</taxon>
        <taxon>Bacillati</taxon>
        <taxon>Bacillota</taxon>
        <taxon>Clostridia</taxon>
        <taxon>Eubacteriales</taxon>
        <taxon>Clostridiaceae</taxon>
        <taxon>Clostridium</taxon>
    </lineage>
</organism>
<dbReference type="PANTHER" id="PTHR43261">
    <property type="entry name" value="TRANSLATION ELONGATION FACTOR G-RELATED"/>
    <property type="match status" value="1"/>
</dbReference>
<dbReference type="CDD" id="cd03713">
    <property type="entry name" value="EFG_mtEFG_C"/>
    <property type="match status" value="1"/>
</dbReference>
<dbReference type="InterPro" id="IPR004540">
    <property type="entry name" value="Transl_elong_EFG/EF2"/>
</dbReference>
<dbReference type="SMART" id="SM00889">
    <property type="entry name" value="EFG_IV"/>
    <property type="match status" value="1"/>
</dbReference>
<dbReference type="CDD" id="cd01434">
    <property type="entry name" value="EFG_mtEFG1_IV"/>
    <property type="match status" value="1"/>
</dbReference>
<dbReference type="InterPro" id="IPR027417">
    <property type="entry name" value="P-loop_NTPase"/>
</dbReference>
<comment type="similarity">
    <text evidence="1">Belongs to the TRAFAC class translation factor GTPase superfamily. Classic translation factor GTPase family. EF-G/EF-2 subfamily.</text>
</comment>
<dbReference type="InterPro" id="IPR041095">
    <property type="entry name" value="EFG_II"/>
</dbReference>
<dbReference type="NCBIfam" id="TIGR00231">
    <property type="entry name" value="small_GTP"/>
    <property type="match status" value="1"/>
</dbReference>
<dbReference type="PROSITE" id="PS51722">
    <property type="entry name" value="G_TR_2"/>
    <property type="match status" value="1"/>
</dbReference>
<name>A0A0A0I6M9_CLONO</name>
<evidence type="ECO:0000256" key="5">
    <source>
        <dbReference type="NCBIfam" id="TIGR00484"/>
    </source>
</evidence>
<dbReference type="FunFam" id="3.30.70.240:FF:000001">
    <property type="entry name" value="Elongation factor G"/>
    <property type="match status" value="1"/>
</dbReference>
<dbReference type="InterPro" id="IPR020568">
    <property type="entry name" value="Ribosomal_Su5_D2-typ_SF"/>
</dbReference>
<comment type="caution">
    <text evidence="7">The sequence shown here is derived from an EMBL/GenBank/DDBJ whole genome shotgun (WGS) entry which is preliminary data.</text>
</comment>
<feature type="domain" description="Tr-type G" evidence="6">
    <location>
        <begin position="7"/>
        <end position="280"/>
    </location>
</feature>
<dbReference type="InterPro" id="IPR005225">
    <property type="entry name" value="Small_GTP-bd"/>
</dbReference>
<dbReference type="GO" id="GO:0005525">
    <property type="term" value="F:GTP binding"/>
    <property type="evidence" value="ECO:0007669"/>
    <property type="project" value="UniProtKB-UniRule"/>
</dbReference>
<dbReference type="NCBIfam" id="NF009381">
    <property type="entry name" value="PRK12740.1-5"/>
    <property type="match status" value="1"/>
</dbReference>
<dbReference type="NCBIfam" id="NF009379">
    <property type="entry name" value="PRK12740.1-3"/>
    <property type="match status" value="1"/>
</dbReference>
<evidence type="ECO:0000256" key="4">
    <source>
        <dbReference type="ARBA" id="ARBA00023134"/>
    </source>
</evidence>
<dbReference type="Pfam" id="PF14492">
    <property type="entry name" value="EFG_III"/>
    <property type="match status" value="1"/>
</dbReference>
<reference evidence="7 8" key="1">
    <citation type="submission" date="2014-01" db="EMBL/GenBank/DDBJ databases">
        <title>Plasmidome dynamics in the species complex Clostridium novyi sensu lato converts strains of independent lineages into distinctly different pathogens.</title>
        <authorList>
            <person name="Skarin H."/>
            <person name="Segerman B."/>
        </authorList>
    </citation>
    <scope>NUCLEOTIDE SEQUENCE [LARGE SCALE GENOMIC DNA]</scope>
    <source>
        <strain evidence="7 8">4552</strain>
    </source>
</reference>
<dbReference type="GO" id="GO:0003924">
    <property type="term" value="F:GTPase activity"/>
    <property type="evidence" value="ECO:0007669"/>
    <property type="project" value="InterPro"/>
</dbReference>
<dbReference type="Proteomes" id="UP000030012">
    <property type="component" value="Unassembled WGS sequence"/>
</dbReference>
<dbReference type="GO" id="GO:0032790">
    <property type="term" value="P:ribosome disassembly"/>
    <property type="evidence" value="ECO:0007669"/>
    <property type="project" value="TreeGrafter"/>
</dbReference>
<dbReference type="SMART" id="SM00838">
    <property type="entry name" value="EFG_C"/>
    <property type="match status" value="1"/>
</dbReference>
<dbReference type="InterPro" id="IPR000795">
    <property type="entry name" value="T_Tr_GTP-bd_dom"/>
</dbReference>
<proteinExistence type="inferred from homology"/>
<evidence type="ECO:0000259" key="6">
    <source>
        <dbReference type="PROSITE" id="PS51722"/>
    </source>
</evidence>
<dbReference type="InterPro" id="IPR009000">
    <property type="entry name" value="Transl_B-barrel_sf"/>
</dbReference>
<dbReference type="PANTHER" id="PTHR43261:SF6">
    <property type="entry name" value="ELONGATION FACTOR G-LIKE PROTEIN"/>
    <property type="match status" value="1"/>
</dbReference>
<dbReference type="InterPro" id="IPR005517">
    <property type="entry name" value="Transl_elong_EFG/EF2_IV"/>
</dbReference>
<dbReference type="SUPFAM" id="SSF52540">
    <property type="entry name" value="P-loop containing nucleoside triphosphate hydrolases"/>
    <property type="match status" value="1"/>
</dbReference>
<dbReference type="InterPro" id="IPR000640">
    <property type="entry name" value="EFG_V-like"/>
</dbReference>
<dbReference type="InterPro" id="IPR035647">
    <property type="entry name" value="EFG_III/V"/>
</dbReference>
<keyword evidence="3" id="KW-0547">Nucleotide-binding</keyword>
<evidence type="ECO:0000256" key="1">
    <source>
        <dbReference type="ARBA" id="ARBA00005870"/>
    </source>
</evidence>
<keyword evidence="7" id="KW-0648">Protein biosynthesis</keyword>
<dbReference type="InterPro" id="IPR047872">
    <property type="entry name" value="EFG_IV"/>
</dbReference>
<dbReference type="Gene3D" id="3.30.70.870">
    <property type="entry name" value="Elongation Factor G (Translational Gtpase), domain 3"/>
    <property type="match status" value="1"/>
</dbReference>
<dbReference type="PRINTS" id="PR00315">
    <property type="entry name" value="ELONGATNFCT"/>
</dbReference>
<evidence type="ECO:0000256" key="3">
    <source>
        <dbReference type="ARBA" id="ARBA00022741"/>
    </source>
</evidence>
<dbReference type="CDD" id="cd16262">
    <property type="entry name" value="EFG_III"/>
    <property type="match status" value="1"/>
</dbReference>
<dbReference type="Gene3D" id="2.40.30.10">
    <property type="entry name" value="Translation factors"/>
    <property type="match status" value="1"/>
</dbReference>
<dbReference type="Gene3D" id="3.30.70.240">
    <property type="match status" value="1"/>
</dbReference>
<dbReference type="Gene3D" id="3.40.50.300">
    <property type="entry name" value="P-loop containing nucleotide triphosphate hydrolases"/>
    <property type="match status" value="1"/>
</dbReference>
<accession>A0A0A0I6M9</accession>
<dbReference type="Pfam" id="PF22042">
    <property type="entry name" value="EF-G_D2"/>
    <property type="match status" value="1"/>
</dbReference>
<sequence>MKSYSTQNLRNIGFIGHSGSGKTTLTEAILYCTKTIDRLGKIAECNTISDYDPEEKKRKISIATSIIPCEYNDIKINILDTPGYFDFLGEMIEGLRAMDTAIITLSGKSGVKVGTEKAWKYVNKLKIPRAFFINKLDRENSDFEKALDELKDRFGMSVVPIQYPIGKEEEFRGVINLIDMTARIFNSKNKQMEIGKIPNELLPKVDEYRKMIMESVAETDEVLLEKYLNDGELTNKELYNGIINGAKEGDIAPVLCGSAFKCIGINTFLEDIMQCFPCPKECREIEAINAGNNEPINIKMDDNKPFSAFVFKTVADPFVGKLSIFKVMTGKIKSDSVVYNVNKKKQEKFGNLYIVRGKDEISAKEIVAGDIGAVPKLQYTSTGDTLSENKYAVMYKKIDFPEPVISMAIVPKSKGDEDKISSGLYKLTEEDPTFTVSRDEENADTIISGVGETHLDVIANKLKNKFGVSIELKAPKIPYREAIKKASDVQGKHKKQSGGHGQYGDVKIKFEPRDDGETDLLFVDKIVGGVVPKQYIPAVEKGLKESMKHGVLAGFPVIGLKATLYDGSYHSVDSSEMAFKVAASLAYKKGIKQGEPVLLEPIMHLEVEVPSNYMGDVMADINKKRGRVLGMDSCEGLEKIIAEVPMVEVPKYATDLRALTGARGSFKMKFERYEELPYNEAEKVINSIKESK</sequence>
<dbReference type="FunFam" id="3.30.230.10:FF:000003">
    <property type="entry name" value="Elongation factor G"/>
    <property type="match status" value="1"/>
</dbReference>
<keyword evidence="7" id="KW-0251">Elongation factor</keyword>
<dbReference type="GO" id="GO:0003746">
    <property type="term" value="F:translation elongation factor activity"/>
    <property type="evidence" value="ECO:0007669"/>
    <property type="project" value="UniProtKB-UniRule"/>
</dbReference>
<evidence type="ECO:0000313" key="8">
    <source>
        <dbReference type="Proteomes" id="UP000030012"/>
    </source>
</evidence>
<dbReference type="SUPFAM" id="SSF54980">
    <property type="entry name" value="EF-G C-terminal domain-like"/>
    <property type="match status" value="2"/>
</dbReference>
<dbReference type="NCBIfam" id="NF009891">
    <property type="entry name" value="PRK13351.1-1"/>
    <property type="match status" value="1"/>
</dbReference>
<dbReference type="AlphaFoldDB" id="A0A0A0I6M9"/>
<dbReference type="CDD" id="cd04088">
    <property type="entry name" value="EFG_mtEFG_II"/>
    <property type="match status" value="1"/>
</dbReference>
<dbReference type="InterPro" id="IPR009022">
    <property type="entry name" value="EFG_III"/>
</dbReference>
<keyword evidence="4" id="KW-0342">GTP-binding</keyword>
<dbReference type="CDD" id="cd04170">
    <property type="entry name" value="EF-G_bact"/>
    <property type="match status" value="1"/>
</dbReference>
<dbReference type="InterPro" id="IPR053905">
    <property type="entry name" value="EF-G-like_DII"/>
</dbReference>